<proteinExistence type="predicted"/>
<feature type="signal peptide" evidence="1">
    <location>
        <begin position="1"/>
        <end position="33"/>
    </location>
</feature>
<protein>
    <recommendedName>
        <fullName evidence="4">Alternate signal-mediated exported protein, RER_14450 family</fullName>
    </recommendedName>
</protein>
<evidence type="ECO:0000313" key="2">
    <source>
        <dbReference type="EMBL" id="MFI2490270.1"/>
    </source>
</evidence>
<dbReference type="RefSeq" id="WP_397408010.1">
    <property type="nucleotide sequence ID" value="NZ_JBIRYI010000023.1"/>
</dbReference>
<evidence type="ECO:0000313" key="3">
    <source>
        <dbReference type="Proteomes" id="UP001611580"/>
    </source>
</evidence>
<name>A0ABW7XRT9_9MICO</name>
<sequence>MDANAWIATVAALIAAVALFFTGMAALATKAQAASTKAQAASSKAQADAAIEQTKIQQQLRLDAVQPYVWADLRPDAKQSQLLVAVVGNSGPTIATNVRVTFDPPLESTVLAETGRTVSELLLAGLPSLPPGRQMVWFLGLGSKVMSADAALRFTITVDADGPHGPLPQLRYVVDVVVHGESIDSPDGSLHLVRKAIEDVASAVKNHK</sequence>
<reference evidence="2 3" key="1">
    <citation type="submission" date="2024-10" db="EMBL/GenBank/DDBJ databases">
        <title>The Natural Products Discovery Center: Release of the First 8490 Sequenced Strains for Exploring Actinobacteria Biosynthetic Diversity.</title>
        <authorList>
            <person name="Kalkreuter E."/>
            <person name="Kautsar S.A."/>
            <person name="Yang D."/>
            <person name="Bader C.D."/>
            <person name="Teijaro C.N."/>
            <person name="Fluegel L."/>
            <person name="Davis C.M."/>
            <person name="Simpson J.R."/>
            <person name="Lauterbach L."/>
            <person name="Steele A.D."/>
            <person name="Gui C."/>
            <person name="Meng S."/>
            <person name="Li G."/>
            <person name="Viehrig K."/>
            <person name="Ye F."/>
            <person name="Su P."/>
            <person name="Kiefer A.F."/>
            <person name="Nichols A."/>
            <person name="Cepeda A.J."/>
            <person name="Yan W."/>
            <person name="Fan B."/>
            <person name="Jiang Y."/>
            <person name="Adhikari A."/>
            <person name="Zheng C.-J."/>
            <person name="Schuster L."/>
            <person name="Cowan T.M."/>
            <person name="Smanski M.J."/>
            <person name="Chevrette M.G."/>
            <person name="De Carvalho L.P.S."/>
            <person name="Shen B."/>
        </authorList>
    </citation>
    <scope>NUCLEOTIDE SEQUENCE [LARGE SCALE GENOMIC DNA]</scope>
    <source>
        <strain evidence="2 3">NPDC019481</strain>
    </source>
</reference>
<keyword evidence="3" id="KW-1185">Reference proteome</keyword>
<dbReference type="Proteomes" id="UP001611580">
    <property type="component" value="Unassembled WGS sequence"/>
</dbReference>
<dbReference type="EMBL" id="JBIRYI010000023">
    <property type="protein sequence ID" value="MFI2490270.1"/>
    <property type="molecule type" value="Genomic_DNA"/>
</dbReference>
<feature type="chain" id="PRO_5047345934" description="Alternate signal-mediated exported protein, RER_14450 family" evidence="1">
    <location>
        <begin position="34"/>
        <end position="208"/>
    </location>
</feature>
<gene>
    <name evidence="2" type="ORF">ACH47X_25385</name>
</gene>
<comment type="caution">
    <text evidence="2">The sequence shown here is derived from an EMBL/GenBank/DDBJ whole genome shotgun (WGS) entry which is preliminary data.</text>
</comment>
<evidence type="ECO:0000256" key="1">
    <source>
        <dbReference type="SAM" id="SignalP"/>
    </source>
</evidence>
<organism evidence="2 3">
    <name type="scientific">Promicromonospora kroppenstedtii</name>
    <dbReference type="NCBI Taxonomy" id="440482"/>
    <lineage>
        <taxon>Bacteria</taxon>
        <taxon>Bacillati</taxon>
        <taxon>Actinomycetota</taxon>
        <taxon>Actinomycetes</taxon>
        <taxon>Micrococcales</taxon>
        <taxon>Promicromonosporaceae</taxon>
        <taxon>Promicromonospora</taxon>
    </lineage>
</organism>
<keyword evidence="1" id="KW-0732">Signal</keyword>
<evidence type="ECO:0008006" key="4">
    <source>
        <dbReference type="Google" id="ProtNLM"/>
    </source>
</evidence>
<accession>A0ABW7XRT9</accession>